<dbReference type="CDD" id="cd19481">
    <property type="entry name" value="RecA-like_protease"/>
    <property type="match status" value="1"/>
</dbReference>
<dbReference type="InterPro" id="IPR003593">
    <property type="entry name" value="AAA+_ATPase"/>
</dbReference>
<dbReference type="PANTHER" id="PTHR23073">
    <property type="entry name" value="26S PROTEASOME REGULATORY SUBUNIT"/>
    <property type="match status" value="1"/>
</dbReference>
<dbReference type="InterPro" id="IPR027417">
    <property type="entry name" value="P-loop_NTPase"/>
</dbReference>
<evidence type="ECO:0000256" key="4">
    <source>
        <dbReference type="SAM" id="MobiDB-lite"/>
    </source>
</evidence>
<organism evidence="6 7">
    <name type="scientific">Actinomycetospora rhizophila</name>
    <dbReference type="NCBI Taxonomy" id="1416876"/>
    <lineage>
        <taxon>Bacteria</taxon>
        <taxon>Bacillati</taxon>
        <taxon>Actinomycetota</taxon>
        <taxon>Actinomycetes</taxon>
        <taxon>Pseudonocardiales</taxon>
        <taxon>Pseudonocardiaceae</taxon>
        <taxon>Actinomycetospora</taxon>
    </lineage>
</organism>
<dbReference type="SMART" id="SM00382">
    <property type="entry name" value="AAA"/>
    <property type="match status" value="1"/>
</dbReference>
<keyword evidence="7" id="KW-1185">Reference proteome</keyword>
<comment type="similarity">
    <text evidence="1">Belongs to the AAA ATPase family.</text>
</comment>
<feature type="region of interest" description="Disordered" evidence="4">
    <location>
        <begin position="320"/>
        <end position="340"/>
    </location>
</feature>
<proteinExistence type="inferred from homology"/>
<name>A0ABV9Z952_9PSEU</name>
<evidence type="ECO:0000259" key="5">
    <source>
        <dbReference type="SMART" id="SM00382"/>
    </source>
</evidence>
<comment type="caution">
    <text evidence="6">The sequence shown here is derived from an EMBL/GenBank/DDBJ whole genome shotgun (WGS) entry which is preliminary data.</text>
</comment>
<dbReference type="RefSeq" id="WP_378019208.1">
    <property type="nucleotide sequence ID" value="NZ_JBHSKG010000001.1"/>
</dbReference>
<dbReference type="InterPro" id="IPR050221">
    <property type="entry name" value="26S_Proteasome_ATPase"/>
</dbReference>
<reference evidence="7" key="1">
    <citation type="journal article" date="2019" name="Int. J. Syst. Evol. Microbiol.">
        <title>The Global Catalogue of Microorganisms (GCM) 10K type strain sequencing project: providing services to taxonomists for standard genome sequencing and annotation.</title>
        <authorList>
            <consortium name="The Broad Institute Genomics Platform"/>
            <consortium name="The Broad Institute Genome Sequencing Center for Infectious Disease"/>
            <person name="Wu L."/>
            <person name="Ma J."/>
        </authorList>
    </citation>
    <scope>NUCLEOTIDE SEQUENCE [LARGE SCALE GENOMIC DNA]</scope>
    <source>
        <strain evidence="7">XZYJ18</strain>
    </source>
</reference>
<accession>A0ABV9Z952</accession>
<evidence type="ECO:0000256" key="3">
    <source>
        <dbReference type="ARBA" id="ARBA00022840"/>
    </source>
</evidence>
<feature type="region of interest" description="Disordered" evidence="4">
    <location>
        <begin position="49"/>
        <end position="68"/>
    </location>
</feature>
<protein>
    <submittedName>
        <fullName evidence="6">AAA family ATPase</fullName>
    </submittedName>
</protein>
<dbReference type="SUPFAM" id="SSF52540">
    <property type="entry name" value="P-loop containing nucleoside triphosphate hydrolases"/>
    <property type="match status" value="1"/>
</dbReference>
<dbReference type="Gene3D" id="1.10.8.60">
    <property type="match status" value="1"/>
</dbReference>
<keyword evidence="3" id="KW-0067">ATP-binding</keyword>
<keyword evidence="2" id="KW-0547">Nucleotide-binding</keyword>
<dbReference type="InterPro" id="IPR003959">
    <property type="entry name" value="ATPase_AAA_core"/>
</dbReference>
<sequence length="340" mass="37138">MARADLVRRLVAAYGRGNDGEFRRVVSEIVDDERRAGHNAVASALDRELNEGRGPGLGAPTSLRPIPKARDDRPLLRVGKARYDEADLVLDADVRRLLVEVAREHRRRSTLLDYGVRPRSRLLFVGPPGTGKSATAEALAAELSVPVAHASLTAITSSFLGDTSRNLDAVVQFARAAPCLLLVDEVDVLGQDRGRADDHGELRRVAATLLQVLEDDPGESVVVATSNHPGSLDSALWRRFDDVVIFTEPDLKQRAELLDLRLRVMDAYPPATPWARRLDGASAADVELVAREAVRRALVDDRRTVSSADVEHALERFRQRRRALGQPGDVPVGEGPSSSE</sequence>
<dbReference type="Gene3D" id="3.40.50.300">
    <property type="entry name" value="P-loop containing nucleotide triphosphate hydrolases"/>
    <property type="match status" value="1"/>
</dbReference>
<dbReference type="Proteomes" id="UP001596175">
    <property type="component" value="Unassembled WGS sequence"/>
</dbReference>
<evidence type="ECO:0000313" key="7">
    <source>
        <dbReference type="Proteomes" id="UP001596175"/>
    </source>
</evidence>
<gene>
    <name evidence="6" type="ORF">ACFPK1_01965</name>
</gene>
<feature type="domain" description="AAA+ ATPase" evidence="5">
    <location>
        <begin position="118"/>
        <end position="250"/>
    </location>
</feature>
<evidence type="ECO:0000313" key="6">
    <source>
        <dbReference type="EMBL" id="MFC5136986.1"/>
    </source>
</evidence>
<dbReference type="EMBL" id="JBHSKG010000001">
    <property type="protein sequence ID" value="MFC5136986.1"/>
    <property type="molecule type" value="Genomic_DNA"/>
</dbReference>
<evidence type="ECO:0000256" key="1">
    <source>
        <dbReference type="ARBA" id="ARBA00006914"/>
    </source>
</evidence>
<dbReference type="Pfam" id="PF00004">
    <property type="entry name" value="AAA"/>
    <property type="match status" value="1"/>
</dbReference>
<evidence type="ECO:0000256" key="2">
    <source>
        <dbReference type="ARBA" id="ARBA00022741"/>
    </source>
</evidence>